<gene>
    <name evidence="5" type="ORF">AMSG_02484</name>
</gene>
<protein>
    <submittedName>
        <fullName evidence="5">Uncharacterized protein</fullName>
    </submittedName>
</protein>
<dbReference type="EMBL" id="GL349447">
    <property type="protein sequence ID" value="KNC47467.1"/>
    <property type="molecule type" value="Genomic_DNA"/>
</dbReference>
<name>A0A0L0D522_THETB</name>
<keyword evidence="2" id="KW-0963">Cytoplasm</keyword>
<dbReference type="SMART" id="SM00667">
    <property type="entry name" value="LisH"/>
    <property type="match status" value="1"/>
</dbReference>
<dbReference type="PROSITE" id="PS50896">
    <property type="entry name" value="LISH"/>
    <property type="match status" value="1"/>
</dbReference>
<dbReference type="OrthoDB" id="5970631at2759"/>
<comment type="subcellular location">
    <subcellularLocation>
        <location evidence="1">Cytoplasm</location>
        <location evidence="1">Cytoskeleton</location>
    </subcellularLocation>
</comment>
<accession>A0A0L0D522</accession>
<dbReference type="InterPro" id="IPR006594">
    <property type="entry name" value="LisH"/>
</dbReference>
<organism evidence="5 6">
    <name type="scientific">Thecamonas trahens ATCC 50062</name>
    <dbReference type="NCBI Taxonomy" id="461836"/>
    <lineage>
        <taxon>Eukaryota</taxon>
        <taxon>Apusozoa</taxon>
        <taxon>Apusomonadida</taxon>
        <taxon>Apusomonadidae</taxon>
        <taxon>Thecamonas</taxon>
    </lineage>
</organism>
<dbReference type="GO" id="GO:0015630">
    <property type="term" value="C:microtubule cytoskeleton"/>
    <property type="evidence" value="ECO:0007669"/>
    <property type="project" value="UniProtKB-ARBA"/>
</dbReference>
<evidence type="ECO:0000256" key="4">
    <source>
        <dbReference type="SAM" id="MobiDB-lite"/>
    </source>
</evidence>
<dbReference type="Proteomes" id="UP000054408">
    <property type="component" value="Unassembled WGS sequence"/>
</dbReference>
<reference evidence="5 6" key="1">
    <citation type="submission" date="2010-05" db="EMBL/GenBank/DDBJ databases">
        <title>The Genome Sequence of Thecamonas trahens ATCC 50062.</title>
        <authorList>
            <consortium name="The Broad Institute Genome Sequencing Platform"/>
            <person name="Russ C."/>
            <person name="Cuomo C."/>
            <person name="Shea T."/>
            <person name="Young S.K."/>
            <person name="Zeng Q."/>
            <person name="Koehrsen M."/>
            <person name="Haas B."/>
            <person name="Borodovsky M."/>
            <person name="Guigo R."/>
            <person name="Alvarado L."/>
            <person name="Berlin A."/>
            <person name="Bochicchio J."/>
            <person name="Borenstein D."/>
            <person name="Chapman S."/>
            <person name="Chen Z."/>
            <person name="Freedman E."/>
            <person name="Gellesch M."/>
            <person name="Goldberg J."/>
            <person name="Griggs A."/>
            <person name="Gujja S."/>
            <person name="Heilman E."/>
            <person name="Heiman D."/>
            <person name="Hepburn T."/>
            <person name="Howarth C."/>
            <person name="Jen D."/>
            <person name="Larson L."/>
            <person name="Mehta T."/>
            <person name="Park D."/>
            <person name="Pearson M."/>
            <person name="Roberts A."/>
            <person name="Saif S."/>
            <person name="Shenoy N."/>
            <person name="Sisk P."/>
            <person name="Stolte C."/>
            <person name="Sykes S."/>
            <person name="Thomson T."/>
            <person name="Walk T."/>
            <person name="White J."/>
            <person name="Yandava C."/>
            <person name="Burger G."/>
            <person name="Gray M.W."/>
            <person name="Holland P.W.H."/>
            <person name="King N."/>
            <person name="Lang F.B.F."/>
            <person name="Roger A.J."/>
            <person name="Ruiz-Trillo I."/>
            <person name="Lander E."/>
            <person name="Nusbaum C."/>
        </authorList>
    </citation>
    <scope>NUCLEOTIDE SEQUENCE [LARGE SCALE GENOMIC DNA]</scope>
    <source>
        <strain evidence="5 6">ATCC 50062</strain>
    </source>
</reference>
<dbReference type="Gene3D" id="1.20.960.40">
    <property type="match status" value="1"/>
</dbReference>
<proteinExistence type="predicted"/>
<dbReference type="Pfam" id="PF16045">
    <property type="entry name" value="LisH_2"/>
    <property type="match status" value="1"/>
</dbReference>
<dbReference type="AlphaFoldDB" id="A0A0L0D522"/>
<dbReference type="PANTHER" id="PTHR15431:SF4">
    <property type="entry name" value="PROTEIN TONNEAU 1B"/>
    <property type="match status" value="1"/>
</dbReference>
<dbReference type="OMA" id="HDRIAPQ"/>
<evidence type="ECO:0000313" key="6">
    <source>
        <dbReference type="Proteomes" id="UP000054408"/>
    </source>
</evidence>
<evidence type="ECO:0000256" key="2">
    <source>
        <dbReference type="ARBA" id="ARBA00022490"/>
    </source>
</evidence>
<evidence type="ECO:0000256" key="1">
    <source>
        <dbReference type="ARBA" id="ARBA00004245"/>
    </source>
</evidence>
<dbReference type="GeneID" id="25562164"/>
<dbReference type="RefSeq" id="XP_013759403.1">
    <property type="nucleotide sequence ID" value="XM_013903949.1"/>
</dbReference>
<feature type="region of interest" description="Disordered" evidence="4">
    <location>
        <begin position="150"/>
        <end position="179"/>
    </location>
</feature>
<dbReference type="PANTHER" id="PTHR15431">
    <property type="entry name" value="FGFR1 ONCOGENE PARTNER/LISH DOMAIN-CONTAINING PROTEIN"/>
    <property type="match status" value="1"/>
</dbReference>
<evidence type="ECO:0000313" key="5">
    <source>
        <dbReference type="EMBL" id="KNC47467.1"/>
    </source>
</evidence>
<sequence>MSLEALKDALRSSLEASGALEEARAGMRAQVYEALVGGEGGDGGAGGAGAVPVSQANLILNELIAEYLAYNGYHHTLSVFAPESALPHDRIAPQVLRSQLRLPLAHPEAANLPILYQALAGMQDSVRSRPPVSAAEPTRAPAYDMTDNAFEQESDDDDNDASGNHAGYAHAPGGLAFDM</sequence>
<keyword evidence="3" id="KW-0206">Cytoskeleton</keyword>
<keyword evidence="6" id="KW-1185">Reference proteome</keyword>
<feature type="compositionally biased region" description="Acidic residues" evidence="4">
    <location>
        <begin position="150"/>
        <end position="160"/>
    </location>
</feature>
<evidence type="ECO:0000256" key="3">
    <source>
        <dbReference type="ARBA" id="ARBA00023212"/>
    </source>
</evidence>